<dbReference type="Gene3D" id="3.30.70.360">
    <property type="match status" value="1"/>
</dbReference>
<comment type="caution">
    <text evidence="13">The sequence shown here is derived from an EMBL/GenBank/DDBJ whole genome shotgun (WGS) entry which is preliminary data.</text>
</comment>
<comment type="catalytic activity">
    <reaction evidence="1">
        <text>Release of the N-terminal residue from a tripeptide.</text>
        <dbReference type="EC" id="3.4.11.4"/>
    </reaction>
</comment>
<evidence type="ECO:0000256" key="7">
    <source>
        <dbReference type="ARBA" id="ARBA00022833"/>
    </source>
</evidence>
<feature type="active site" evidence="10">
    <location>
        <position position="83"/>
    </location>
</feature>
<evidence type="ECO:0000259" key="12">
    <source>
        <dbReference type="Pfam" id="PF07687"/>
    </source>
</evidence>
<keyword evidence="5 11" id="KW-0479">Metal-binding</keyword>
<dbReference type="RefSeq" id="WP_139562341.1">
    <property type="nucleotide sequence ID" value="NZ_JARBEX010000011.1"/>
</dbReference>
<evidence type="ECO:0000256" key="3">
    <source>
        <dbReference type="ARBA" id="ARBA00022438"/>
    </source>
</evidence>
<evidence type="ECO:0000256" key="4">
    <source>
        <dbReference type="ARBA" id="ARBA00022670"/>
    </source>
</evidence>
<dbReference type="NCBIfam" id="TIGR01882">
    <property type="entry name" value="peptidase-T"/>
    <property type="match status" value="1"/>
</dbReference>
<dbReference type="SUPFAM" id="SSF55031">
    <property type="entry name" value="Bacterial exopeptidase dimerisation domain"/>
    <property type="match status" value="1"/>
</dbReference>
<feature type="binding site" evidence="11">
    <location>
        <position position="141"/>
    </location>
    <ligand>
        <name>Zn(2+)</name>
        <dbReference type="ChEBI" id="CHEBI:29105"/>
        <label>1</label>
    </ligand>
</feature>
<dbReference type="GO" id="GO:0005829">
    <property type="term" value="C:cytosol"/>
    <property type="evidence" value="ECO:0007669"/>
    <property type="project" value="TreeGrafter"/>
</dbReference>
<evidence type="ECO:0000256" key="9">
    <source>
        <dbReference type="NCBIfam" id="TIGR01882"/>
    </source>
</evidence>
<evidence type="ECO:0000256" key="8">
    <source>
        <dbReference type="ARBA" id="ARBA00023049"/>
    </source>
</evidence>
<evidence type="ECO:0000256" key="11">
    <source>
        <dbReference type="PIRSR" id="PIRSR037215-2"/>
    </source>
</evidence>
<dbReference type="InterPro" id="IPR002933">
    <property type="entry name" value="Peptidase_M20"/>
</dbReference>
<dbReference type="CDD" id="cd03892">
    <property type="entry name" value="M20_peptT"/>
    <property type="match status" value="1"/>
</dbReference>
<dbReference type="Pfam" id="PF01546">
    <property type="entry name" value="Peptidase_M20"/>
    <property type="match status" value="1"/>
</dbReference>
<feature type="active site" description="Proton acceptor" evidence="10">
    <location>
        <position position="175"/>
    </location>
</feature>
<gene>
    <name evidence="13" type="primary">pepT</name>
    <name evidence="13" type="ORF">DID87_04730</name>
</gene>
<dbReference type="SUPFAM" id="SSF53187">
    <property type="entry name" value="Zn-dependent exopeptidases"/>
    <property type="match status" value="1"/>
</dbReference>
<sequence length="402" mass="44229">MAKHPNLLNDFLSYVKINTRSDASKTETPTTSGQTVLLEKLANQLKRKNLENVHFSDGSFVFGTIPANVKAQLPVIGLIAHVDTADFNASNVQPQVHRNYDGHNLKLNKTTILSPNDFPHLKNYIGDTLITTDGTTLLGADDKSGIAEIMALIDYLNLHSELKHSEIKIAFGPDEEIGKGADAFNVEDFGADLAYTLDTGAVGEINAETFNAAEAKVRIQGTSVHPSTAKGLMVSAITLANEFENQIPARERPEFTEGREGFYFATNWQATPDYAAIDYIIRDFDKSEFKHKKDVFIEIAKQINQKYHANRVAVTFKDQYFNMAELISPEIVNHAKVAIQEAGISPTIIPFRGGTDGSKITFKGLPTPNLTNGSENAHGQYEFASLEAMEKVTDILINLVKA</sequence>
<dbReference type="PANTHER" id="PTHR42994:SF1">
    <property type="entry name" value="PEPTIDASE T"/>
    <property type="match status" value="1"/>
</dbReference>
<evidence type="ECO:0000256" key="6">
    <source>
        <dbReference type="ARBA" id="ARBA00022801"/>
    </source>
</evidence>
<dbReference type="InterPro" id="IPR001261">
    <property type="entry name" value="ArgE/DapE_CS"/>
</dbReference>
<evidence type="ECO:0000256" key="10">
    <source>
        <dbReference type="PIRSR" id="PIRSR037215-1"/>
    </source>
</evidence>
<name>A0A5C4TIP9_FRUSA</name>
<dbReference type="EC" id="3.4.11.4" evidence="9"/>
<dbReference type="InterPro" id="IPR010161">
    <property type="entry name" value="Peptidase_M20B"/>
</dbReference>
<keyword evidence="4" id="KW-0645">Protease</keyword>
<dbReference type="PROSITE" id="PS00759">
    <property type="entry name" value="ARGE_DAPE_CPG2_2"/>
    <property type="match status" value="1"/>
</dbReference>
<feature type="binding site" evidence="11">
    <location>
        <position position="198"/>
    </location>
    <ligand>
        <name>Zn(2+)</name>
        <dbReference type="ChEBI" id="CHEBI:29105"/>
        <label>1</label>
    </ligand>
</feature>
<dbReference type="NCBIfam" id="NF003976">
    <property type="entry name" value="PRK05469.1"/>
    <property type="match status" value="1"/>
</dbReference>
<dbReference type="AlphaFoldDB" id="A0A5C4TIP9"/>
<evidence type="ECO:0000313" key="14">
    <source>
        <dbReference type="Proteomes" id="UP000313312"/>
    </source>
</evidence>
<keyword evidence="3" id="KW-0031">Aminopeptidase</keyword>
<feature type="binding site" evidence="11">
    <location>
        <position position="141"/>
    </location>
    <ligand>
        <name>Zn(2+)</name>
        <dbReference type="ChEBI" id="CHEBI:29105"/>
        <label>2</label>
    </ligand>
</feature>
<keyword evidence="6" id="KW-0378">Hydrolase</keyword>
<protein>
    <recommendedName>
        <fullName evidence="9">Peptidase T</fullName>
        <ecNumber evidence="9">3.4.11.4</ecNumber>
    </recommendedName>
</protein>
<feature type="binding site" evidence="11">
    <location>
        <position position="176"/>
    </location>
    <ligand>
        <name>Zn(2+)</name>
        <dbReference type="ChEBI" id="CHEBI:29105"/>
        <label>2</label>
    </ligand>
</feature>
<evidence type="ECO:0000256" key="2">
    <source>
        <dbReference type="ARBA" id="ARBA00009692"/>
    </source>
</evidence>
<dbReference type="InterPro" id="IPR036264">
    <property type="entry name" value="Bact_exopeptidase_dim_dom"/>
</dbReference>
<dbReference type="PROSITE" id="PS00758">
    <property type="entry name" value="ARGE_DAPE_CPG2_1"/>
    <property type="match status" value="1"/>
</dbReference>
<dbReference type="GO" id="GO:0045148">
    <property type="term" value="F:tripeptide aminopeptidase activity"/>
    <property type="evidence" value="ECO:0007669"/>
    <property type="project" value="UniProtKB-UniRule"/>
</dbReference>
<dbReference type="Gene3D" id="3.40.630.10">
    <property type="entry name" value="Zn peptidases"/>
    <property type="match status" value="1"/>
</dbReference>
<reference evidence="13 14" key="1">
    <citation type="submission" date="2018-05" db="EMBL/GenBank/DDBJ databases">
        <title>Lactobacillus sanfranciscensis Ah4 draft denome sequence.</title>
        <authorList>
            <person name="Zhang G."/>
        </authorList>
    </citation>
    <scope>NUCLEOTIDE SEQUENCE [LARGE SCALE GENOMIC DNA]</scope>
    <source>
        <strain evidence="13 14">Ah4</strain>
    </source>
</reference>
<organism evidence="13 14">
    <name type="scientific">Fructilactobacillus sanfranciscensis</name>
    <name type="common">Lactobacillus sanfranciscensis</name>
    <dbReference type="NCBI Taxonomy" id="1625"/>
    <lineage>
        <taxon>Bacteria</taxon>
        <taxon>Bacillati</taxon>
        <taxon>Bacillota</taxon>
        <taxon>Bacilli</taxon>
        <taxon>Lactobacillales</taxon>
        <taxon>Lactobacillaceae</taxon>
        <taxon>Fructilactobacillus</taxon>
    </lineage>
</organism>
<comment type="similarity">
    <text evidence="2">Belongs to the peptidase M20B family.</text>
</comment>
<comment type="cofactor">
    <cofactor evidence="11">
        <name>Zn(2+)</name>
        <dbReference type="ChEBI" id="CHEBI:29105"/>
    </cofactor>
    <text evidence="11">Binds 2 Zn(2+) ions per subunit.</text>
</comment>
<dbReference type="InterPro" id="IPR011650">
    <property type="entry name" value="Peptidase_M20_dimer"/>
</dbReference>
<keyword evidence="8" id="KW-0482">Metalloprotease</keyword>
<feature type="binding site" evidence="11">
    <location>
        <position position="81"/>
    </location>
    <ligand>
        <name>Zn(2+)</name>
        <dbReference type="ChEBI" id="CHEBI:29105"/>
        <label>1</label>
    </ligand>
</feature>
<dbReference type="GO" id="GO:0008270">
    <property type="term" value="F:zinc ion binding"/>
    <property type="evidence" value="ECO:0007669"/>
    <property type="project" value="InterPro"/>
</dbReference>
<dbReference type="EMBL" id="QFCR01000012">
    <property type="protein sequence ID" value="TNK90312.1"/>
    <property type="molecule type" value="Genomic_DNA"/>
</dbReference>
<feature type="binding site" evidence="11">
    <location>
        <position position="378"/>
    </location>
    <ligand>
        <name>Zn(2+)</name>
        <dbReference type="ChEBI" id="CHEBI:29105"/>
        <label>2</label>
    </ligand>
</feature>
<proteinExistence type="inferred from homology"/>
<dbReference type="PIRSF" id="PIRSF037215">
    <property type="entry name" value="Peptidase_M20B"/>
    <property type="match status" value="1"/>
</dbReference>
<keyword evidence="7 11" id="KW-0862">Zinc</keyword>
<dbReference type="Pfam" id="PF07687">
    <property type="entry name" value="M20_dimer"/>
    <property type="match status" value="1"/>
</dbReference>
<evidence type="ECO:0000313" key="13">
    <source>
        <dbReference type="EMBL" id="TNK90312.1"/>
    </source>
</evidence>
<dbReference type="GO" id="GO:0006508">
    <property type="term" value="P:proteolysis"/>
    <property type="evidence" value="ECO:0007669"/>
    <property type="project" value="UniProtKB-UniRule"/>
</dbReference>
<dbReference type="Proteomes" id="UP000313312">
    <property type="component" value="Unassembled WGS sequence"/>
</dbReference>
<dbReference type="GO" id="GO:0008237">
    <property type="term" value="F:metallopeptidase activity"/>
    <property type="evidence" value="ECO:0007669"/>
    <property type="project" value="UniProtKB-KW"/>
</dbReference>
<evidence type="ECO:0000256" key="5">
    <source>
        <dbReference type="ARBA" id="ARBA00022723"/>
    </source>
</evidence>
<feature type="domain" description="Peptidase M20 dimerisation" evidence="12">
    <location>
        <begin position="208"/>
        <end position="308"/>
    </location>
</feature>
<evidence type="ECO:0000256" key="1">
    <source>
        <dbReference type="ARBA" id="ARBA00000870"/>
    </source>
</evidence>
<dbReference type="GO" id="GO:0006518">
    <property type="term" value="P:peptide metabolic process"/>
    <property type="evidence" value="ECO:0007669"/>
    <property type="project" value="InterPro"/>
</dbReference>
<dbReference type="NCBIfam" id="NF009920">
    <property type="entry name" value="PRK13381.1"/>
    <property type="match status" value="1"/>
</dbReference>
<accession>A0A5C4TIP9</accession>
<dbReference type="PANTHER" id="PTHR42994">
    <property type="entry name" value="PEPTIDASE T"/>
    <property type="match status" value="1"/>
</dbReference>